<dbReference type="Pfam" id="PF00582">
    <property type="entry name" value="Usp"/>
    <property type="match status" value="1"/>
</dbReference>
<dbReference type="PANTHER" id="PTHR46268:SF6">
    <property type="entry name" value="UNIVERSAL STRESS PROTEIN UP12"/>
    <property type="match status" value="1"/>
</dbReference>
<evidence type="ECO:0000313" key="3">
    <source>
        <dbReference type="EMBL" id="CDI06725.1"/>
    </source>
</evidence>
<dbReference type="Gene3D" id="3.40.50.620">
    <property type="entry name" value="HUPs"/>
    <property type="match status" value="1"/>
</dbReference>
<reference evidence="3 4" key="1">
    <citation type="journal article" date="2013" name="PLoS ONE">
        <title>Enrichment and Genome Sequence of the Group I.1a Ammonia-Oxidizing Archaeon ?Ca. Nitrosotenuis uzonensis? Representing a Clade Globally.</title>
        <authorList>
            <person name="Lebedeva E.V."/>
            <person name="Hatzenpichler R."/>
            <person name="Pelletier E."/>
            <person name="Schuster N."/>
            <person name="Hauzmayer S."/>
            <person name="Bulaev A."/>
            <person name="Grigor'eva N.V."/>
            <person name="Galushko A."/>
            <person name="Schmid M."/>
            <person name="Palatinszky M."/>
            <person name="Le Paslier D."/>
            <person name="Daims H."/>
            <person name="Wagner M."/>
        </authorList>
    </citation>
    <scope>NUCLEOTIDE SEQUENCE [LARGE SCALE GENOMIC DNA]</scope>
    <source>
        <strain evidence="3 4">N4</strain>
    </source>
</reference>
<dbReference type="STRING" id="1407055.NITUZ_60252"/>
<organism evidence="3 4">
    <name type="scientific">Candidatus Nitrosotenuis uzonensis</name>
    <dbReference type="NCBI Taxonomy" id="1407055"/>
    <lineage>
        <taxon>Archaea</taxon>
        <taxon>Nitrososphaerota</taxon>
        <taxon>Candidatus Nitrosotenuis</taxon>
    </lineage>
</organism>
<name>V6AVW9_9ARCH</name>
<evidence type="ECO:0000313" key="4">
    <source>
        <dbReference type="Proteomes" id="UP000018159"/>
    </source>
</evidence>
<dbReference type="EMBL" id="CBTY010000011">
    <property type="protein sequence ID" value="CDI06725.1"/>
    <property type="molecule type" value="Genomic_DNA"/>
</dbReference>
<evidence type="ECO:0000259" key="2">
    <source>
        <dbReference type="Pfam" id="PF00582"/>
    </source>
</evidence>
<accession>V6AVW9</accession>
<evidence type="ECO:0000256" key="1">
    <source>
        <dbReference type="ARBA" id="ARBA00008791"/>
    </source>
</evidence>
<comment type="caution">
    <text evidence="3">The sequence shown here is derived from an EMBL/GenBank/DDBJ whole genome shotgun (WGS) entry which is preliminary data.</text>
</comment>
<sequence>MDRIRSKGNVLVDLTRFAHIVFIQKSIHTIMGKKYQTILVPYDNSKYSKKALTEALEIARMFGSDLYLLTVVDALTVAPSRFYLKPGSGEGKKLDKYLKGAFSKIDLVLRDAVLKCKEKDVCADYEIVVGSPVNVILKFAKKKKVELVVMGSQGLTGFGRLRALGSVSRKVSELAECPVMIVR</sequence>
<protein>
    <recommendedName>
        <fullName evidence="2">UspA domain-containing protein</fullName>
    </recommendedName>
</protein>
<dbReference type="InterPro" id="IPR006016">
    <property type="entry name" value="UspA"/>
</dbReference>
<feature type="domain" description="UspA" evidence="2">
    <location>
        <begin position="35"/>
        <end position="183"/>
    </location>
</feature>
<dbReference type="PRINTS" id="PR01438">
    <property type="entry name" value="UNVRSLSTRESS"/>
</dbReference>
<dbReference type="InterPro" id="IPR006015">
    <property type="entry name" value="Universal_stress_UspA"/>
</dbReference>
<dbReference type="AlphaFoldDB" id="V6AVW9"/>
<dbReference type="SUPFAM" id="SSF52402">
    <property type="entry name" value="Adenine nucleotide alpha hydrolases-like"/>
    <property type="match status" value="1"/>
</dbReference>
<dbReference type="InterPro" id="IPR014729">
    <property type="entry name" value="Rossmann-like_a/b/a_fold"/>
</dbReference>
<gene>
    <name evidence="3" type="ORF">NITUZ_60252</name>
</gene>
<dbReference type="CDD" id="cd00293">
    <property type="entry name" value="USP-like"/>
    <property type="match status" value="1"/>
</dbReference>
<proteinExistence type="inferred from homology"/>
<keyword evidence="4" id="KW-1185">Reference proteome</keyword>
<comment type="similarity">
    <text evidence="1">Belongs to the universal stress protein A family.</text>
</comment>
<dbReference type="PANTHER" id="PTHR46268">
    <property type="entry name" value="STRESS RESPONSE PROTEIN NHAX"/>
    <property type="match status" value="1"/>
</dbReference>
<dbReference type="Proteomes" id="UP000018159">
    <property type="component" value="Unassembled WGS sequence"/>
</dbReference>